<feature type="region of interest" description="Disordered" evidence="1">
    <location>
        <begin position="1"/>
        <end position="47"/>
    </location>
</feature>
<evidence type="ECO:0000313" key="3">
    <source>
        <dbReference type="Proteomes" id="UP000250235"/>
    </source>
</evidence>
<feature type="compositionally biased region" description="Polar residues" evidence="1">
    <location>
        <begin position="22"/>
        <end position="35"/>
    </location>
</feature>
<proteinExistence type="predicted"/>
<dbReference type="Proteomes" id="UP000250235">
    <property type="component" value="Unassembled WGS sequence"/>
</dbReference>
<feature type="region of interest" description="Disordered" evidence="1">
    <location>
        <begin position="85"/>
        <end position="104"/>
    </location>
</feature>
<protein>
    <submittedName>
        <fullName evidence="2">Uncharacterized protein</fullName>
    </submittedName>
</protein>
<dbReference type="AlphaFoldDB" id="A0A2Z7ARF6"/>
<keyword evidence="3" id="KW-1185">Reference proteome</keyword>
<gene>
    <name evidence="2" type="ORF">F511_26208</name>
</gene>
<evidence type="ECO:0000313" key="2">
    <source>
        <dbReference type="EMBL" id="KZV24033.1"/>
    </source>
</evidence>
<reference evidence="2 3" key="1">
    <citation type="journal article" date="2015" name="Proc. Natl. Acad. Sci. U.S.A.">
        <title>The resurrection genome of Boea hygrometrica: A blueprint for survival of dehydration.</title>
        <authorList>
            <person name="Xiao L."/>
            <person name="Yang G."/>
            <person name="Zhang L."/>
            <person name="Yang X."/>
            <person name="Zhao S."/>
            <person name="Ji Z."/>
            <person name="Zhou Q."/>
            <person name="Hu M."/>
            <person name="Wang Y."/>
            <person name="Chen M."/>
            <person name="Xu Y."/>
            <person name="Jin H."/>
            <person name="Xiao X."/>
            <person name="Hu G."/>
            <person name="Bao F."/>
            <person name="Hu Y."/>
            <person name="Wan P."/>
            <person name="Li L."/>
            <person name="Deng X."/>
            <person name="Kuang T."/>
            <person name="Xiang C."/>
            <person name="Zhu J.K."/>
            <person name="Oliver M.J."/>
            <person name="He Y."/>
        </authorList>
    </citation>
    <scope>NUCLEOTIDE SEQUENCE [LARGE SCALE GENOMIC DNA]</scope>
    <source>
        <strain evidence="3">cv. XS01</strain>
    </source>
</reference>
<name>A0A2Z7ARF6_9LAMI</name>
<organism evidence="2 3">
    <name type="scientific">Dorcoceras hygrometricum</name>
    <dbReference type="NCBI Taxonomy" id="472368"/>
    <lineage>
        <taxon>Eukaryota</taxon>
        <taxon>Viridiplantae</taxon>
        <taxon>Streptophyta</taxon>
        <taxon>Embryophyta</taxon>
        <taxon>Tracheophyta</taxon>
        <taxon>Spermatophyta</taxon>
        <taxon>Magnoliopsida</taxon>
        <taxon>eudicotyledons</taxon>
        <taxon>Gunneridae</taxon>
        <taxon>Pentapetalae</taxon>
        <taxon>asterids</taxon>
        <taxon>lamiids</taxon>
        <taxon>Lamiales</taxon>
        <taxon>Gesneriaceae</taxon>
        <taxon>Didymocarpoideae</taxon>
        <taxon>Trichosporeae</taxon>
        <taxon>Loxocarpinae</taxon>
        <taxon>Dorcoceras</taxon>
    </lineage>
</organism>
<evidence type="ECO:0000256" key="1">
    <source>
        <dbReference type="SAM" id="MobiDB-lite"/>
    </source>
</evidence>
<sequence length="126" mass="13750">MEVAASAKNHQSNLTAKEPKTAPSTKDTLSESVQAAHSCGKSPELHGTAKSCAYHHTVHKTLLLSKEIEKYASLQAQDRNLVPLSSESTSVHPTNSPQYQLLDPWPLRKSMVHQRTPTETTPASIP</sequence>
<dbReference type="EMBL" id="KV013063">
    <property type="protein sequence ID" value="KZV24033.1"/>
    <property type="molecule type" value="Genomic_DNA"/>
</dbReference>
<feature type="compositionally biased region" description="Polar residues" evidence="1">
    <location>
        <begin position="85"/>
        <end position="99"/>
    </location>
</feature>
<accession>A0A2Z7ARF6</accession>